<accession>A0A0P9L1G3</accession>
<dbReference type="Proteomes" id="UP000050425">
    <property type="component" value="Unassembled WGS sequence"/>
</dbReference>
<dbReference type="InterPro" id="IPR001387">
    <property type="entry name" value="Cro/C1-type_HTH"/>
</dbReference>
<evidence type="ECO:0000313" key="1">
    <source>
        <dbReference type="EMBL" id="KPW47032.1"/>
    </source>
</evidence>
<sequence length="221" mass="24460">MLDIQGIQADERGKLLLKWRTTLGWSAAYVAKLFSVTTRTISAIESGAQPMPDARWRLLVHEVLAAISGSSELIVVVNETQALIDVVSSESYSGCVVSDDGRTGLIASHYINRATGMPDVHRQLFSVALNKHVLEATKRWDERRLESVGSSFTIYHWLQRRVLMNELANPKLTQLKAEVTKAQADAVAASQESEEVRKALLQKVDFAIANLMEEAARLTKG</sequence>
<dbReference type="GO" id="GO:0003677">
    <property type="term" value="F:DNA binding"/>
    <property type="evidence" value="ECO:0007669"/>
    <property type="project" value="InterPro"/>
</dbReference>
<dbReference type="EMBL" id="LJPT01000118">
    <property type="protein sequence ID" value="KPW47032.1"/>
    <property type="molecule type" value="Genomic_DNA"/>
</dbReference>
<protein>
    <submittedName>
        <fullName evidence="1">Uncharacterized protein</fullName>
    </submittedName>
</protein>
<dbReference type="PATRIC" id="fig|251702.3.peg.2620"/>
<reference evidence="1 2" key="1">
    <citation type="submission" date="2015-09" db="EMBL/GenBank/DDBJ databases">
        <title>Genome announcement of multiple Pseudomonas syringae strains.</title>
        <authorList>
            <person name="Thakur S."/>
            <person name="Wang P.W."/>
            <person name="Gong Y."/>
            <person name="Weir B.S."/>
            <person name="Guttman D.S."/>
        </authorList>
    </citation>
    <scope>NUCLEOTIDE SEQUENCE [LARGE SCALE GENOMIC DNA]</scope>
    <source>
        <strain evidence="1 2">ICMP4303</strain>
    </source>
</reference>
<name>A0A0P9L1G3_9PSED</name>
<dbReference type="GeneID" id="1185600"/>
<dbReference type="CDD" id="cd00093">
    <property type="entry name" value="HTH_XRE"/>
    <property type="match status" value="1"/>
</dbReference>
<evidence type="ECO:0000313" key="2">
    <source>
        <dbReference type="Proteomes" id="UP000050425"/>
    </source>
</evidence>
<dbReference type="InterPro" id="IPR010982">
    <property type="entry name" value="Lambda_DNA-bd_dom_sf"/>
</dbReference>
<organism evidence="1 2">
    <name type="scientific">Pseudomonas syringae pv. antirrhini</name>
    <dbReference type="NCBI Taxonomy" id="251702"/>
    <lineage>
        <taxon>Bacteria</taxon>
        <taxon>Pseudomonadati</taxon>
        <taxon>Pseudomonadota</taxon>
        <taxon>Gammaproteobacteria</taxon>
        <taxon>Pseudomonadales</taxon>
        <taxon>Pseudomonadaceae</taxon>
        <taxon>Pseudomonas</taxon>
    </lineage>
</organism>
<dbReference type="AlphaFoldDB" id="A0A0P9L1G3"/>
<dbReference type="RefSeq" id="WP_007245789.1">
    <property type="nucleotide sequence ID" value="NZ_LJPT01000118.1"/>
</dbReference>
<dbReference type="SUPFAM" id="SSF47413">
    <property type="entry name" value="lambda repressor-like DNA-binding domains"/>
    <property type="match status" value="1"/>
</dbReference>
<comment type="caution">
    <text evidence="1">The sequence shown here is derived from an EMBL/GenBank/DDBJ whole genome shotgun (WGS) entry which is preliminary data.</text>
</comment>
<gene>
    <name evidence="1" type="ORF">ALO88_101846</name>
</gene>
<proteinExistence type="predicted"/>